<evidence type="ECO:0000313" key="9">
    <source>
        <dbReference type="Proteomes" id="UP001151071"/>
    </source>
</evidence>
<feature type="domain" description="PDZ" evidence="7">
    <location>
        <begin position="122"/>
        <end position="207"/>
    </location>
</feature>
<accession>A0A9X3TQ20</accession>
<comment type="caution">
    <text evidence="8">The sequence shown here is derived from an EMBL/GenBank/DDBJ whole genome shotgun (WGS) entry which is preliminary data.</text>
</comment>
<keyword evidence="9" id="KW-1185">Reference proteome</keyword>
<feature type="signal peptide" evidence="6">
    <location>
        <begin position="1"/>
        <end position="22"/>
    </location>
</feature>
<name>A0A9X3TQ20_9BACL</name>
<dbReference type="GO" id="GO:0008236">
    <property type="term" value="F:serine-type peptidase activity"/>
    <property type="evidence" value="ECO:0007669"/>
    <property type="project" value="UniProtKB-KW"/>
</dbReference>
<reference evidence="8" key="1">
    <citation type="submission" date="2022-12" db="EMBL/GenBank/DDBJ databases">
        <title>Draft genome sequence of the thermophilic strain Brevibacillus thermoruber HT42, isolated from Los Humeros, Puebla, Mexico, with biotechnological potential.</title>
        <authorList>
            <person name="Lara Sanchez J."/>
            <person name="Solis Palacios R."/>
            <person name="Bustos Baena A.S."/>
            <person name="Ruz Baez A.E."/>
            <person name="Espinosa Luna G."/>
            <person name="Oliart Ros R.M."/>
        </authorList>
    </citation>
    <scope>NUCLEOTIDE SEQUENCE</scope>
    <source>
        <strain evidence="8">HT42</strain>
    </source>
</reference>
<protein>
    <submittedName>
        <fullName evidence="8">S41 family peptidase</fullName>
    </submittedName>
</protein>
<comment type="similarity">
    <text evidence="1 5">Belongs to the peptidase S41A family.</text>
</comment>
<evidence type="ECO:0000256" key="5">
    <source>
        <dbReference type="RuleBase" id="RU004404"/>
    </source>
</evidence>
<dbReference type="PANTHER" id="PTHR32060:SF30">
    <property type="entry name" value="CARBOXY-TERMINAL PROCESSING PROTEASE CTPA"/>
    <property type="match status" value="1"/>
</dbReference>
<dbReference type="InterPro" id="IPR041489">
    <property type="entry name" value="PDZ_6"/>
</dbReference>
<dbReference type="InterPro" id="IPR005151">
    <property type="entry name" value="Tail-specific_protease"/>
</dbReference>
<dbReference type="Proteomes" id="UP001151071">
    <property type="component" value="Unassembled WGS sequence"/>
</dbReference>
<evidence type="ECO:0000256" key="2">
    <source>
        <dbReference type="ARBA" id="ARBA00022670"/>
    </source>
</evidence>
<dbReference type="SUPFAM" id="SSF50156">
    <property type="entry name" value="PDZ domain-like"/>
    <property type="match status" value="1"/>
</dbReference>
<dbReference type="InterPro" id="IPR036034">
    <property type="entry name" value="PDZ_sf"/>
</dbReference>
<dbReference type="NCBIfam" id="TIGR00225">
    <property type="entry name" value="prc"/>
    <property type="match status" value="1"/>
</dbReference>
<gene>
    <name evidence="8" type="ORF">O3V59_09970</name>
</gene>
<dbReference type="Gene3D" id="2.30.42.10">
    <property type="match status" value="1"/>
</dbReference>
<dbReference type="Pfam" id="PF03572">
    <property type="entry name" value="Peptidase_S41"/>
    <property type="match status" value="1"/>
</dbReference>
<dbReference type="Pfam" id="PF17820">
    <property type="entry name" value="PDZ_6"/>
    <property type="match status" value="1"/>
</dbReference>
<evidence type="ECO:0000256" key="4">
    <source>
        <dbReference type="ARBA" id="ARBA00022825"/>
    </source>
</evidence>
<dbReference type="GO" id="GO:0006508">
    <property type="term" value="P:proteolysis"/>
    <property type="evidence" value="ECO:0007669"/>
    <property type="project" value="UniProtKB-KW"/>
</dbReference>
<dbReference type="SMART" id="SM00245">
    <property type="entry name" value="TSPc"/>
    <property type="match status" value="1"/>
</dbReference>
<dbReference type="GO" id="GO:0030288">
    <property type="term" value="C:outer membrane-bounded periplasmic space"/>
    <property type="evidence" value="ECO:0007669"/>
    <property type="project" value="TreeGrafter"/>
</dbReference>
<dbReference type="PANTHER" id="PTHR32060">
    <property type="entry name" value="TAIL-SPECIFIC PROTEASE"/>
    <property type="match status" value="1"/>
</dbReference>
<dbReference type="CDD" id="cd06782">
    <property type="entry name" value="cpPDZ_CPP-like"/>
    <property type="match status" value="1"/>
</dbReference>
<dbReference type="InterPro" id="IPR001478">
    <property type="entry name" value="PDZ"/>
</dbReference>
<proteinExistence type="inferred from homology"/>
<dbReference type="EMBL" id="JAPYYP010000009">
    <property type="protein sequence ID" value="MDA5108689.1"/>
    <property type="molecule type" value="Genomic_DNA"/>
</dbReference>
<dbReference type="GO" id="GO:0004175">
    <property type="term" value="F:endopeptidase activity"/>
    <property type="evidence" value="ECO:0007669"/>
    <property type="project" value="TreeGrafter"/>
</dbReference>
<evidence type="ECO:0000256" key="3">
    <source>
        <dbReference type="ARBA" id="ARBA00022801"/>
    </source>
</evidence>
<dbReference type="GO" id="GO:0007165">
    <property type="term" value="P:signal transduction"/>
    <property type="evidence" value="ECO:0007669"/>
    <property type="project" value="TreeGrafter"/>
</dbReference>
<keyword evidence="3 5" id="KW-0378">Hydrolase</keyword>
<dbReference type="RefSeq" id="WP_271140064.1">
    <property type="nucleotide sequence ID" value="NZ_JAPYYP010000009.1"/>
</dbReference>
<evidence type="ECO:0000313" key="8">
    <source>
        <dbReference type="EMBL" id="MDA5108689.1"/>
    </source>
</evidence>
<evidence type="ECO:0000256" key="6">
    <source>
        <dbReference type="SAM" id="SignalP"/>
    </source>
</evidence>
<dbReference type="SUPFAM" id="SSF52096">
    <property type="entry name" value="ClpP/crotonase"/>
    <property type="match status" value="1"/>
</dbReference>
<sequence length="503" mass="55365">MKRMITGLLAAVLTAVSVPVQAEEQPFAETAEVFQYVLDNHLSKPTAKQLVQGALSHVSEEAGRQAHLTLKPSADDDTLPEMEQRLAEWQRAARLDETALNRWAIDGMLATLDDPHTMFFTRDDLQMFEAGVENQFVGFGFRLRMQDGLLVIRDIVPQSPAAASELRKGDQLLAVDGKSLKGKSFEEAFAMLRGEENSEAVLTIYRPSEKREKQVRLKRAAVTMPEVEGDLFEGGAIGYVSLATFGSEAAVQLRDKLDQLSHIRPLKGLILDLRDNSGGYLSTARDVASLFMEEGLLMYTTNRNGVEVETWVRNGRDVGYPVRILVNEGTASASELVAGALRDHGIAVLVGTKTYGKGSAQQIIPLSNGDALKLTLHEYFTPKRTVVNHVGLEPDLAVEDYAAQVVEALRSLDVQAYRLTEENGDTVINGIAFPTVDPLFKRENGQWLVRAAVLSRLLGDSSVGEQDYVPIAPYLQRYKTLVLQQNNDQPVLVYTAAKPAASR</sequence>
<keyword evidence="6" id="KW-0732">Signal</keyword>
<keyword evidence="2 5" id="KW-0645">Protease</keyword>
<dbReference type="InterPro" id="IPR029045">
    <property type="entry name" value="ClpP/crotonase-like_dom_sf"/>
</dbReference>
<dbReference type="SMART" id="SM00228">
    <property type="entry name" value="PDZ"/>
    <property type="match status" value="1"/>
</dbReference>
<dbReference type="InterPro" id="IPR004447">
    <property type="entry name" value="Peptidase_S41A"/>
</dbReference>
<keyword evidence="4 5" id="KW-0720">Serine protease</keyword>
<evidence type="ECO:0000256" key="1">
    <source>
        <dbReference type="ARBA" id="ARBA00009179"/>
    </source>
</evidence>
<evidence type="ECO:0000259" key="7">
    <source>
        <dbReference type="PROSITE" id="PS50106"/>
    </source>
</evidence>
<dbReference type="PROSITE" id="PS50106">
    <property type="entry name" value="PDZ"/>
    <property type="match status" value="1"/>
</dbReference>
<dbReference type="Gene3D" id="3.30.750.44">
    <property type="match status" value="1"/>
</dbReference>
<organism evidence="8 9">
    <name type="scientific">Brevibacillus thermoruber</name>
    <dbReference type="NCBI Taxonomy" id="33942"/>
    <lineage>
        <taxon>Bacteria</taxon>
        <taxon>Bacillati</taxon>
        <taxon>Bacillota</taxon>
        <taxon>Bacilli</taxon>
        <taxon>Bacillales</taxon>
        <taxon>Paenibacillaceae</taxon>
        <taxon>Brevibacillus</taxon>
    </lineage>
</organism>
<dbReference type="Gene3D" id="3.90.226.10">
    <property type="entry name" value="2-enoyl-CoA Hydratase, Chain A, domain 1"/>
    <property type="match status" value="1"/>
</dbReference>
<dbReference type="AlphaFoldDB" id="A0A9X3TQ20"/>
<dbReference type="CDD" id="cd07560">
    <property type="entry name" value="Peptidase_S41_CPP"/>
    <property type="match status" value="1"/>
</dbReference>
<feature type="chain" id="PRO_5040991005" evidence="6">
    <location>
        <begin position="23"/>
        <end position="503"/>
    </location>
</feature>